<dbReference type="InterPro" id="IPR001853">
    <property type="entry name" value="DSBA-like_thioredoxin_dom"/>
</dbReference>
<evidence type="ECO:0000256" key="1">
    <source>
        <dbReference type="ARBA" id="ARBA00022729"/>
    </source>
</evidence>
<dbReference type="Pfam" id="PF18312">
    <property type="entry name" value="ScsC_N"/>
    <property type="match status" value="1"/>
</dbReference>
<keyword evidence="3" id="KW-1015">Disulfide bond</keyword>
<feature type="domain" description="Thioredoxin" evidence="6">
    <location>
        <begin position="72"/>
        <end position="260"/>
    </location>
</feature>
<evidence type="ECO:0000313" key="7">
    <source>
        <dbReference type="EMBL" id="MEJ8474351.1"/>
    </source>
</evidence>
<dbReference type="InterPro" id="IPR013766">
    <property type="entry name" value="Thioredoxin_domain"/>
</dbReference>
<evidence type="ECO:0000256" key="4">
    <source>
        <dbReference type="ARBA" id="ARBA00023284"/>
    </source>
</evidence>
<keyword evidence="2" id="KW-0560">Oxidoreductase</keyword>
<gene>
    <name evidence="7" type="ORF">V6575_09640</name>
</gene>
<reference evidence="7 8" key="1">
    <citation type="submission" date="2024-02" db="EMBL/GenBank/DDBJ databases">
        <title>Roseibium algae sp. nov., isolated from marine alga (Grateloupia sp.), showing potential in myo-inositol conversion.</title>
        <authorList>
            <person name="Wang Y."/>
        </authorList>
    </citation>
    <scope>NUCLEOTIDE SEQUENCE [LARGE SCALE GENOMIC DNA]</scope>
    <source>
        <strain evidence="7 8">H3510</strain>
    </source>
</reference>
<dbReference type="RefSeq" id="WP_340274091.1">
    <property type="nucleotide sequence ID" value="NZ_JBAKIA010000005.1"/>
</dbReference>
<dbReference type="PANTHER" id="PTHR13887:SF14">
    <property type="entry name" value="DISULFIDE BOND FORMATION PROTEIN D"/>
    <property type="match status" value="1"/>
</dbReference>
<sequence>MFDLPLALHRAASSCRALAAGTALSVCVLAGLAAPTPSYAQALDKSGVETIVRDYLIQNPEVIREALEELDRREKAAAETARLQAVTDSADVLFNSTRQVILGNPDGDVTLVEFFDYNCGYCKRAYGDMVRLMEEDENLRIVLKEFPVLGQGSVEAAQVAVAVNTVAPDKYGAFHEALLLQRGQANLASAVKAATDVGVSENDLKKAMEGDEAGQTIEEVYTLANKLGLTGTPSYVVGDEVVMGAVGFDQLKQKVSSMRDCGQTTC</sequence>
<keyword evidence="8" id="KW-1185">Reference proteome</keyword>
<evidence type="ECO:0000256" key="2">
    <source>
        <dbReference type="ARBA" id="ARBA00023002"/>
    </source>
</evidence>
<dbReference type="EMBL" id="JBAKIA010000005">
    <property type="protein sequence ID" value="MEJ8474351.1"/>
    <property type="molecule type" value="Genomic_DNA"/>
</dbReference>
<feature type="chain" id="PRO_5046199467" evidence="5">
    <location>
        <begin position="20"/>
        <end position="266"/>
    </location>
</feature>
<dbReference type="Proteomes" id="UP001385499">
    <property type="component" value="Unassembled WGS sequence"/>
</dbReference>
<feature type="signal peptide" evidence="5">
    <location>
        <begin position="1"/>
        <end position="19"/>
    </location>
</feature>
<comment type="caution">
    <text evidence="7">The sequence shown here is derived from an EMBL/GenBank/DDBJ whole genome shotgun (WGS) entry which is preliminary data.</text>
</comment>
<dbReference type="Gene3D" id="3.40.30.10">
    <property type="entry name" value="Glutaredoxin"/>
    <property type="match status" value="1"/>
</dbReference>
<dbReference type="CDD" id="cd03023">
    <property type="entry name" value="DsbA_Com1_like"/>
    <property type="match status" value="1"/>
</dbReference>
<dbReference type="PANTHER" id="PTHR13887">
    <property type="entry name" value="GLUTATHIONE S-TRANSFERASE KAPPA"/>
    <property type="match status" value="1"/>
</dbReference>
<keyword evidence="4" id="KW-0676">Redox-active center</keyword>
<dbReference type="InterPro" id="IPR041205">
    <property type="entry name" value="ScsC_N"/>
</dbReference>
<dbReference type="InterPro" id="IPR036249">
    <property type="entry name" value="Thioredoxin-like_sf"/>
</dbReference>
<proteinExistence type="predicted"/>
<protein>
    <submittedName>
        <fullName evidence="7">DsbA family protein</fullName>
    </submittedName>
</protein>
<dbReference type="PROSITE" id="PS51352">
    <property type="entry name" value="THIOREDOXIN_2"/>
    <property type="match status" value="1"/>
</dbReference>
<dbReference type="SUPFAM" id="SSF52833">
    <property type="entry name" value="Thioredoxin-like"/>
    <property type="match status" value="1"/>
</dbReference>
<keyword evidence="1 5" id="KW-0732">Signal</keyword>
<dbReference type="Pfam" id="PF01323">
    <property type="entry name" value="DSBA"/>
    <property type="match status" value="1"/>
</dbReference>
<name>A0ABU8TJL7_9HYPH</name>
<evidence type="ECO:0000256" key="5">
    <source>
        <dbReference type="SAM" id="SignalP"/>
    </source>
</evidence>
<accession>A0ABU8TJL7</accession>
<organism evidence="7 8">
    <name type="scientific">Roseibium algae</name>
    <dbReference type="NCBI Taxonomy" id="3123038"/>
    <lineage>
        <taxon>Bacteria</taxon>
        <taxon>Pseudomonadati</taxon>
        <taxon>Pseudomonadota</taxon>
        <taxon>Alphaproteobacteria</taxon>
        <taxon>Hyphomicrobiales</taxon>
        <taxon>Stappiaceae</taxon>
        <taxon>Roseibium</taxon>
    </lineage>
</organism>
<evidence type="ECO:0000313" key="8">
    <source>
        <dbReference type="Proteomes" id="UP001385499"/>
    </source>
</evidence>
<evidence type="ECO:0000256" key="3">
    <source>
        <dbReference type="ARBA" id="ARBA00023157"/>
    </source>
</evidence>
<evidence type="ECO:0000259" key="6">
    <source>
        <dbReference type="PROSITE" id="PS51352"/>
    </source>
</evidence>